<keyword evidence="2 5" id="KW-0812">Transmembrane</keyword>
<evidence type="ECO:0000256" key="5">
    <source>
        <dbReference type="SAM" id="Phobius"/>
    </source>
</evidence>
<dbReference type="EMBL" id="MPUH01000254">
    <property type="protein sequence ID" value="OMJ84901.1"/>
    <property type="molecule type" value="Genomic_DNA"/>
</dbReference>
<name>A0A1R2C7E0_9CILI</name>
<accession>A0A1R2C7E0</accession>
<comment type="caution">
    <text evidence="6">The sequence shown here is derived from an EMBL/GenBank/DDBJ whole genome shotgun (WGS) entry which is preliminary data.</text>
</comment>
<dbReference type="Proteomes" id="UP000187209">
    <property type="component" value="Unassembled WGS sequence"/>
</dbReference>
<evidence type="ECO:0000256" key="3">
    <source>
        <dbReference type="ARBA" id="ARBA00022989"/>
    </source>
</evidence>
<feature type="transmembrane region" description="Helical" evidence="5">
    <location>
        <begin position="142"/>
        <end position="166"/>
    </location>
</feature>
<keyword evidence="3 5" id="KW-1133">Transmembrane helix</keyword>
<keyword evidence="4 5" id="KW-0472">Membrane</keyword>
<keyword evidence="7" id="KW-1185">Reference proteome</keyword>
<feature type="transmembrane region" description="Helical" evidence="5">
    <location>
        <begin position="209"/>
        <end position="228"/>
    </location>
</feature>
<evidence type="ECO:0000256" key="1">
    <source>
        <dbReference type="ARBA" id="ARBA00004141"/>
    </source>
</evidence>
<feature type="transmembrane region" description="Helical" evidence="5">
    <location>
        <begin position="109"/>
        <end position="130"/>
    </location>
</feature>
<evidence type="ECO:0000313" key="7">
    <source>
        <dbReference type="Proteomes" id="UP000187209"/>
    </source>
</evidence>
<organism evidence="6 7">
    <name type="scientific">Stentor coeruleus</name>
    <dbReference type="NCBI Taxonomy" id="5963"/>
    <lineage>
        <taxon>Eukaryota</taxon>
        <taxon>Sar</taxon>
        <taxon>Alveolata</taxon>
        <taxon>Ciliophora</taxon>
        <taxon>Postciliodesmatophora</taxon>
        <taxon>Heterotrichea</taxon>
        <taxon>Heterotrichida</taxon>
        <taxon>Stentoridae</taxon>
        <taxon>Stentor</taxon>
    </lineage>
</organism>
<protein>
    <submittedName>
        <fullName evidence="6">Uncharacterized protein</fullName>
    </submittedName>
</protein>
<dbReference type="Pfam" id="PF01925">
    <property type="entry name" value="TauE"/>
    <property type="match status" value="1"/>
</dbReference>
<dbReference type="GO" id="GO:0016567">
    <property type="term" value="P:protein ubiquitination"/>
    <property type="evidence" value="ECO:0007669"/>
    <property type="project" value="TreeGrafter"/>
</dbReference>
<proteinExistence type="predicted"/>
<evidence type="ECO:0000313" key="6">
    <source>
        <dbReference type="EMBL" id="OMJ84901.1"/>
    </source>
</evidence>
<dbReference type="GO" id="GO:0016020">
    <property type="term" value="C:membrane"/>
    <property type="evidence" value="ECO:0007669"/>
    <property type="project" value="UniProtKB-SubCell"/>
</dbReference>
<comment type="subcellular location">
    <subcellularLocation>
        <location evidence="1">Membrane</location>
        <topology evidence="1">Multi-pass membrane protein</topology>
    </subcellularLocation>
</comment>
<feature type="transmembrane region" description="Helical" evidence="5">
    <location>
        <begin position="68"/>
        <end position="89"/>
    </location>
</feature>
<dbReference type="OrthoDB" id="305451at2759"/>
<reference evidence="6 7" key="1">
    <citation type="submission" date="2016-11" db="EMBL/GenBank/DDBJ databases">
        <title>The macronuclear genome of Stentor coeruleus: a giant cell with tiny introns.</title>
        <authorList>
            <person name="Slabodnick M."/>
            <person name="Ruby J.G."/>
            <person name="Reiff S.B."/>
            <person name="Swart E.C."/>
            <person name="Gosai S."/>
            <person name="Prabakaran S."/>
            <person name="Witkowska E."/>
            <person name="Larue G.E."/>
            <person name="Fisher S."/>
            <person name="Freeman R.M."/>
            <person name="Gunawardena J."/>
            <person name="Chu W."/>
            <person name="Stover N.A."/>
            <person name="Gregory B.D."/>
            <person name="Nowacki M."/>
            <person name="Derisi J."/>
            <person name="Roy S.W."/>
            <person name="Marshall W.F."/>
            <person name="Sood P."/>
        </authorList>
    </citation>
    <scope>NUCLEOTIDE SEQUENCE [LARGE SCALE GENOMIC DNA]</scope>
    <source>
        <strain evidence="6">WM001</strain>
    </source>
</reference>
<gene>
    <name evidence="6" type="ORF">SteCoe_13884</name>
</gene>
<evidence type="ECO:0000256" key="4">
    <source>
        <dbReference type="ARBA" id="ARBA00023136"/>
    </source>
</evidence>
<dbReference type="PANTHER" id="PTHR14255:SF3">
    <property type="entry name" value="SULFITE EXPORTER TAUE_SAFE FAMILY PROTEIN 5-RELATED"/>
    <property type="match status" value="1"/>
</dbReference>
<sequence>MMNKPMEGLKLHLTKALKLFREETKKIQLSKEQKEKYDEQTHGRIEITSKGSTHDESDNFEIIPFETFPWRSIGLIIANYLSVLLFALIKGGSGMESILGIEQCSKPYWILAGIYAFYCMTMTIISYKLVAGDLSWTLLKSMCYICISFFGGIGSGMLGLGGGVIISPLLLDIGVPPEATAASSSLIVLFTSSSTSLQFFLGNMLDIEYAAVMFVISMLASLTGITFISRLIKKYQRPSIIVFILAGITVLSAILLPGYSFYVMSENDSFHEIC</sequence>
<evidence type="ECO:0000256" key="2">
    <source>
        <dbReference type="ARBA" id="ARBA00022692"/>
    </source>
</evidence>
<feature type="transmembrane region" description="Helical" evidence="5">
    <location>
        <begin position="240"/>
        <end position="262"/>
    </location>
</feature>
<dbReference type="AlphaFoldDB" id="A0A1R2C7E0"/>
<dbReference type="GO" id="GO:0031464">
    <property type="term" value="C:Cul4A-RING E3 ubiquitin ligase complex"/>
    <property type="evidence" value="ECO:0007669"/>
    <property type="project" value="TreeGrafter"/>
</dbReference>
<dbReference type="PANTHER" id="PTHR14255">
    <property type="entry name" value="CEREBLON"/>
    <property type="match status" value="1"/>
</dbReference>
<dbReference type="InterPro" id="IPR002781">
    <property type="entry name" value="TM_pro_TauE-like"/>
</dbReference>